<dbReference type="PANTHER" id="PTHR38468:SF1">
    <property type="entry name" value="SLL0939 PROTEIN"/>
    <property type="match status" value="1"/>
</dbReference>
<dbReference type="PANTHER" id="PTHR38468">
    <property type="entry name" value="SLL0939 PROTEIN"/>
    <property type="match status" value="1"/>
</dbReference>
<dbReference type="Pfam" id="PF07784">
    <property type="entry name" value="DUF1622"/>
    <property type="match status" value="1"/>
</dbReference>
<keyword evidence="1" id="KW-0812">Transmembrane</keyword>
<accession>A0A926E8M8</accession>
<protein>
    <submittedName>
        <fullName evidence="2">DUF1622 domain-containing protein</fullName>
    </submittedName>
</protein>
<sequence>MEMMHSLLNNIVDVAIVFFEFMGVIVIIVSGIRGIISYVRRDPLTRLNLAKGMAMGLEFKLGSEILRTVVVRQFSEILTVAGIIALRAALTFLIHWEIRNEEADNHLETIDRKSWKGRHDSGEDEEKAEK</sequence>
<evidence type="ECO:0000256" key="1">
    <source>
        <dbReference type="SAM" id="Phobius"/>
    </source>
</evidence>
<feature type="transmembrane region" description="Helical" evidence="1">
    <location>
        <begin position="12"/>
        <end position="36"/>
    </location>
</feature>
<proteinExistence type="predicted"/>
<evidence type="ECO:0000313" key="3">
    <source>
        <dbReference type="Proteomes" id="UP000660861"/>
    </source>
</evidence>
<gene>
    <name evidence="2" type="ORF">H8709_03625</name>
</gene>
<dbReference type="RefSeq" id="WP_262397025.1">
    <property type="nucleotide sequence ID" value="NZ_JACRTC010000002.1"/>
</dbReference>
<evidence type="ECO:0000313" key="2">
    <source>
        <dbReference type="EMBL" id="MBC8569915.1"/>
    </source>
</evidence>
<name>A0A926E8M8_9FIRM</name>
<keyword evidence="1" id="KW-1133">Transmembrane helix</keyword>
<dbReference type="AlphaFoldDB" id="A0A926E8M8"/>
<dbReference type="InterPro" id="IPR012427">
    <property type="entry name" value="DUF1622"/>
</dbReference>
<keyword evidence="3" id="KW-1185">Reference proteome</keyword>
<comment type="caution">
    <text evidence="2">The sequence shown here is derived from an EMBL/GenBank/DDBJ whole genome shotgun (WGS) entry which is preliminary data.</text>
</comment>
<reference evidence="2" key="1">
    <citation type="submission" date="2020-08" db="EMBL/GenBank/DDBJ databases">
        <title>Genome public.</title>
        <authorList>
            <person name="Liu C."/>
            <person name="Sun Q."/>
        </authorList>
    </citation>
    <scope>NUCLEOTIDE SEQUENCE</scope>
    <source>
        <strain evidence="2">NSJ-54</strain>
    </source>
</reference>
<dbReference type="Proteomes" id="UP000660861">
    <property type="component" value="Unassembled WGS sequence"/>
</dbReference>
<dbReference type="EMBL" id="JACRTC010000002">
    <property type="protein sequence ID" value="MBC8569915.1"/>
    <property type="molecule type" value="Genomic_DNA"/>
</dbReference>
<keyword evidence="1" id="KW-0472">Membrane</keyword>
<organism evidence="2 3">
    <name type="scientific">Zongyangia hominis</name>
    <dbReference type="NCBI Taxonomy" id="2763677"/>
    <lineage>
        <taxon>Bacteria</taxon>
        <taxon>Bacillati</taxon>
        <taxon>Bacillota</taxon>
        <taxon>Clostridia</taxon>
        <taxon>Eubacteriales</taxon>
        <taxon>Oscillospiraceae</taxon>
        <taxon>Zongyangia</taxon>
    </lineage>
</organism>